<evidence type="ECO:0000313" key="4">
    <source>
        <dbReference type="Proteomes" id="UP000175829"/>
    </source>
</evidence>
<feature type="region of interest" description="Disordered" evidence="1">
    <location>
        <begin position="401"/>
        <end position="428"/>
    </location>
</feature>
<dbReference type="Proteomes" id="UP000175829">
    <property type="component" value="Unassembled WGS sequence"/>
</dbReference>
<dbReference type="PATRIC" id="fig|943816.4.peg.2625"/>
<sequence length="428" mass="44620">MSRQSRPSEGRGGLRLWPVGSVLALTFLASLVVAAAVFFTGWDLLGARGIERERRLTSKTVFELVKLSFGVVAGSGALVALVVAYRRQRVDEDGARRDATRLHTERFTGAVGQLGEESAAVRLGGVHALAGLADDAPDRSRRQTCIDVLCAYLRLPLPSEEAPDGTEVPGSRRDPGLHEVRRTVLRLVRDRLRLPGDHPHSWQGYDFDFTGAVLDGGSLDHAQFSGGTVSFDDTVFRGAVVLNGARFCGSTVNFTGARFTGGTTDFNGAHFAGGRVSFEGARFCGGAVGFGAALFTGGTVSFKGAHFADGAVSFRGARFSGDPGSFRGTVSFHGARFCGTAVDFDRAGFAGNAVDIGSAEFSAGAVTFTGARFADGGADFTRATFAGGAVGFLQAQGAAPPGLVPSNGAPPPAGVRLPDSWHSAPTRS</sequence>
<evidence type="ECO:0008006" key="5">
    <source>
        <dbReference type="Google" id="ProtNLM"/>
    </source>
</evidence>
<dbReference type="Pfam" id="PF13576">
    <property type="entry name" value="Pentapeptide_3"/>
    <property type="match status" value="1"/>
</dbReference>
<keyword evidence="2" id="KW-1133">Transmembrane helix</keyword>
<evidence type="ECO:0000313" key="3">
    <source>
        <dbReference type="EMBL" id="OEU99035.1"/>
    </source>
</evidence>
<feature type="transmembrane region" description="Helical" evidence="2">
    <location>
        <begin position="20"/>
        <end position="44"/>
    </location>
</feature>
<dbReference type="AlphaFoldDB" id="A0A1E7K557"/>
<reference evidence="3 4" key="1">
    <citation type="journal article" date="2016" name="Front. Microbiol.">
        <title>Comparative Genomics Analysis of Streptomyces Species Reveals Their Adaptation to the Marine Environment and Their Diversity at the Genomic Level.</title>
        <authorList>
            <person name="Tian X."/>
            <person name="Zhang Z."/>
            <person name="Yang T."/>
            <person name="Chen M."/>
            <person name="Li J."/>
            <person name="Chen F."/>
            <person name="Yang J."/>
            <person name="Li W."/>
            <person name="Zhang B."/>
            <person name="Zhang Z."/>
            <person name="Wu J."/>
            <person name="Zhang C."/>
            <person name="Long L."/>
            <person name="Xiao J."/>
        </authorList>
    </citation>
    <scope>NUCLEOTIDE SEQUENCE [LARGE SCALE GENOMIC DNA]</scope>
    <source>
        <strain evidence="3 4">SCSIO M10379</strain>
    </source>
</reference>
<proteinExistence type="predicted"/>
<feature type="transmembrane region" description="Helical" evidence="2">
    <location>
        <begin position="64"/>
        <end position="85"/>
    </location>
</feature>
<keyword evidence="2" id="KW-0812">Transmembrane</keyword>
<keyword evidence="2" id="KW-0472">Membrane</keyword>
<name>A0A1E7K557_9ACTN</name>
<protein>
    <recommendedName>
        <fullName evidence="5">Pentapeptide repeat-containing protein</fullName>
    </recommendedName>
</protein>
<accession>A0A1E7K557</accession>
<comment type="caution">
    <text evidence="3">The sequence shown here is derived from an EMBL/GenBank/DDBJ whole genome shotgun (WGS) entry which is preliminary data.</text>
</comment>
<dbReference type="InterPro" id="IPR001646">
    <property type="entry name" value="5peptide_repeat"/>
</dbReference>
<evidence type="ECO:0000256" key="1">
    <source>
        <dbReference type="SAM" id="MobiDB-lite"/>
    </source>
</evidence>
<gene>
    <name evidence="3" type="ORF">AN217_15820</name>
</gene>
<dbReference type="RefSeq" id="WP_019356677.1">
    <property type="nucleotide sequence ID" value="NZ_LJGV01000022.1"/>
</dbReference>
<evidence type="ECO:0000256" key="2">
    <source>
        <dbReference type="SAM" id="Phobius"/>
    </source>
</evidence>
<organism evidence="3 4">
    <name type="scientific">Streptomyces qinglanensis</name>
    <dbReference type="NCBI Taxonomy" id="943816"/>
    <lineage>
        <taxon>Bacteria</taxon>
        <taxon>Bacillati</taxon>
        <taxon>Actinomycetota</taxon>
        <taxon>Actinomycetes</taxon>
        <taxon>Kitasatosporales</taxon>
        <taxon>Streptomycetaceae</taxon>
        <taxon>Streptomyces</taxon>
    </lineage>
</organism>
<dbReference type="EMBL" id="LJGV01000022">
    <property type="protein sequence ID" value="OEU99035.1"/>
    <property type="molecule type" value="Genomic_DNA"/>
</dbReference>